<protein>
    <submittedName>
        <fullName evidence="1">Uncharacterized protein</fullName>
    </submittedName>
</protein>
<comment type="caution">
    <text evidence="1">The sequence shown here is derived from an EMBL/GenBank/DDBJ whole genome shotgun (WGS) entry which is preliminary data.</text>
</comment>
<organism evidence="1">
    <name type="scientific">hydrocarbon metagenome</name>
    <dbReference type="NCBI Taxonomy" id="938273"/>
    <lineage>
        <taxon>unclassified sequences</taxon>
        <taxon>metagenomes</taxon>
        <taxon>ecological metagenomes</taxon>
    </lineage>
</organism>
<dbReference type="AlphaFoldDB" id="A0A0W8EK96"/>
<gene>
    <name evidence="1" type="ORF">ASZ90_016674</name>
</gene>
<dbReference type="EMBL" id="LNQE01001758">
    <property type="protein sequence ID" value="KUG09013.1"/>
    <property type="molecule type" value="Genomic_DNA"/>
</dbReference>
<sequence length="71" mass="8108">MIRVSGAMNRITRKISGSKPVPGVVFRGIFHIPYSITSESPGFFRLLLYSYTVWVDKNMTTEQAHKKYGKI</sequence>
<accession>A0A0W8EK96</accession>
<evidence type="ECO:0000313" key="1">
    <source>
        <dbReference type="EMBL" id="KUG09013.1"/>
    </source>
</evidence>
<reference evidence="1" key="1">
    <citation type="journal article" date="2015" name="Proc. Natl. Acad. Sci. U.S.A.">
        <title>Networks of energetic and metabolic interactions define dynamics in microbial communities.</title>
        <authorList>
            <person name="Embree M."/>
            <person name="Liu J.K."/>
            <person name="Al-Bassam M.M."/>
            <person name="Zengler K."/>
        </authorList>
    </citation>
    <scope>NUCLEOTIDE SEQUENCE</scope>
</reference>
<proteinExistence type="predicted"/>
<name>A0A0W8EK96_9ZZZZ</name>